<dbReference type="PANTHER" id="PTHR30158:SF23">
    <property type="entry name" value="MULTIDRUG RESISTANCE PROTEIN MEXA"/>
    <property type="match status" value="1"/>
</dbReference>
<evidence type="ECO:0000259" key="6">
    <source>
        <dbReference type="Pfam" id="PF25967"/>
    </source>
</evidence>
<sequence length="385" mass="41534">MITKKTNHLLAAVSLVLLASCGSEEAPASVGGIKPHQILTIEQQNTTIETTYPAILEGIENVDIRPKIDGFVEKIAVDEGQFVKKGQLLFTISAPQYEQLVRTAKAAVKSAEAGVSVARLQVQKTKSLVDKNIVNKYESQEADLALQTRLAELAQAEANLVNANVNLGYTRISSPVDGVIGSLTFKPGSLVSGNMTKPLTTVSNISKIYAYFSMNEKQLLEFIRNTKGADLKAKIANTPQVSLVLSDGSLYPEKGRIGSINGLIDQQTGSARIRAAFSNKLNLLRSGGSAQVRIPQEISNGFLVPQRAVTDIQGKKFVYTVGKSGTISMVNVEVMEATSGHFYIVTKGIKLNDSIVLEGIQFLKDGMKIKPVKADPKAIYAELNQ</sequence>
<dbReference type="NCBIfam" id="TIGR01730">
    <property type="entry name" value="RND_mfp"/>
    <property type="match status" value="1"/>
</dbReference>
<dbReference type="InterPro" id="IPR006143">
    <property type="entry name" value="RND_pump_MFP"/>
</dbReference>
<organism evidence="7 8">
    <name type="scientific">Fluviicola chungangensis</name>
    <dbReference type="NCBI Taxonomy" id="2597671"/>
    <lineage>
        <taxon>Bacteria</taxon>
        <taxon>Pseudomonadati</taxon>
        <taxon>Bacteroidota</taxon>
        <taxon>Flavobacteriia</taxon>
        <taxon>Flavobacteriales</taxon>
        <taxon>Crocinitomicaceae</taxon>
        <taxon>Fluviicola</taxon>
    </lineage>
</organism>
<dbReference type="SUPFAM" id="SSF111369">
    <property type="entry name" value="HlyD-like secretion proteins"/>
    <property type="match status" value="1"/>
</dbReference>
<evidence type="ECO:0000259" key="5">
    <source>
        <dbReference type="Pfam" id="PF25944"/>
    </source>
</evidence>
<dbReference type="InterPro" id="IPR058625">
    <property type="entry name" value="MdtA-like_BSH"/>
</dbReference>
<dbReference type="EMBL" id="VLPL01000004">
    <property type="protein sequence ID" value="TSJ44904.1"/>
    <property type="molecule type" value="Genomic_DNA"/>
</dbReference>
<evidence type="ECO:0000256" key="1">
    <source>
        <dbReference type="ARBA" id="ARBA00004196"/>
    </source>
</evidence>
<evidence type="ECO:0000256" key="2">
    <source>
        <dbReference type="ARBA" id="ARBA00009477"/>
    </source>
</evidence>
<gene>
    <name evidence="7" type="ORF">FO442_09920</name>
</gene>
<reference evidence="7 8" key="1">
    <citation type="submission" date="2019-07" db="EMBL/GenBank/DDBJ databases">
        <authorList>
            <person name="Huq M.A."/>
        </authorList>
    </citation>
    <scope>NUCLEOTIDE SEQUENCE [LARGE SCALE GENOMIC DNA]</scope>
    <source>
        <strain evidence="7 8">MAH-3</strain>
    </source>
</reference>
<keyword evidence="3" id="KW-0732">Signal</keyword>
<dbReference type="GO" id="GO:0005886">
    <property type="term" value="C:plasma membrane"/>
    <property type="evidence" value="ECO:0007669"/>
    <property type="project" value="TreeGrafter"/>
</dbReference>
<dbReference type="PROSITE" id="PS51257">
    <property type="entry name" value="PROKAR_LIPOPROTEIN"/>
    <property type="match status" value="1"/>
</dbReference>
<feature type="domain" description="Multidrug resistance protein MdtA-like C-terminal permuted SH3" evidence="6">
    <location>
        <begin position="302"/>
        <end position="361"/>
    </location>
</feature>
<dbReference type="Proteomes" id="UP000316008">
    <property type="component" value="Unassembled WGS sequence"/>
</dbReference>
<feature type="signal peptide" evidence="3">
    <location>
        <begin position="1"/>
        <end position="28"/>
    </location>
</feature>
<feature type="domain" description="Multidrug resistance protein MdtA-like barrel-sandwich hybrid" evidence="4">
    <location>
        <begin position="61"/>
        <end position="202"/>
    </location>
</feature>
<accession>A0A556MYA9</accession>
<dbReference type="Pfam" id="PF25944">
    <property type="entry name" value="Beta-barrel_RND"/>
    <property type="match status" value="1"/>
</dbReference>
<name>A0A556MYA9_9FLAO</name>
<comment type="similarity">
    <text evidence="2">Belongs to the membrane fusion protein (MFP) (TC 8.A.1) family.</text>
</comment>
<feature type="domain" description="Multidrug resistance protein MdtA-like beta-barrel" evidence="5">
    <location>
        <begin position="211"/>
        <end position="295"/>
    </location>
</feature>
<dbReference type="Pfam" id="PF25967">
    <property type="entry name" value="RND-MFP_C"/>
    <property type="match status" value="1"/>
</dbReference>
<dbReference type="InterPro" id="IPR058626">
    <property type="entry name" value="MdtA-like_b-barrel"/>
</dbReference>
<evidence type="ECO:0000256" key="3">
    <source>
        <dbReference type="SAM" id="SignalP"/>
    </source>
</evidence>
<evidence type="ECO:0000313" key="8">
    <source>
        <dbReference type="Proteomes" id="UP000316008"/>
    </source>
</evidence>
<comment type="subcellular location">
    <subcellularLocation>
        <location evidence="1">Cell envelope</location>
    </subcellularLocation>
</comment>
<dbReference type="Pfam" id="PF25917">
    <property type="entry name" value="BSH_RND"/>
    <property type="match status" value="1"/>
</dbReference>
<dbReference type="GO" id="GO:0030313">
    <property type="term" value="C:cell envelope"/>
    <property type="evidence" value="ECO:0007669"/>
    <property type="project" value="UniProtKB-SubCell"/>
</dbReference>
<comment type="caution">
    <text evidence="7">The sequence shown here is derived from an EMBL/GenBank/DDBJ whole genome shotgun (WGS) entry which is preliminary data.</text>
</comment>
<dbReference type="Gene3D" id="2.40.50.100">
    <property type="match status" value="1"/>
</dbReference>
<dbReference type="InterPro" id="IPR058627">
    <property type="entry name" value="MdtA-like_C"/>
</dbReference>
<dbReference type="Gene3D" id="2.40.420.20">
    <property type="match status" value="1"/>
</dbReference>
<dbReference type="OrthoDB" id="9801814at2"/>
<dbReference type="PANTHER" id="PTHR30158">
    <property type="entry name" value="ACRA/E-RELATED COMPONENT OF DRUG EFFLUX TRANSPORTER"/>
    <property type="match status" value="1"/>
</dbReference>
<dbReference type="AlphaFoldDB" id="A0A556MYA9"/>
<dbReference type="RefSeq" id="WP_144333018.1">
    <property type="nucleotide sequence ID" value="NZ_VLPL01000004.1"/>
</dbReference>
<dbReference type="GO" id="GO:0046677">
    <property type="term" value="P:response to antibiotic"/>
    <property type="evidence" value="ECO:0007669"/>
    <property type="project" value="TreeGrafter"/>
</dbReference>
<keyword evidence="8" id="KW-1185">Reference proteome</keyword>
<evidence type="ECO:0000259" key="4">
    <source>
        <dbReference type="Pfam" id="PF25917"/>
    </source>
</evidence>
<dbReference type="Gene3D" id="1.10.287.470">
    <property type="entry name" value="Helix hairpin bin"/>
    <property type="match status" value="1"/>
</dbReference>
<proteinExistence type="inferred from homology"/>
<dbReference type="Gene3D" id="2.40.30.170">
    <property type="match status" value="1"/>
</dbReference>
<feature type="chain" id="PRO_5021904187" evidence="3">
    <location>
        <begin position="29"/>
        <end position="385"/>
    </location>
</feature>
<dbReference type="GO" id="GO:0022857">
    <property type="term" value="F:transmembrane transporter activity"/>
    <property type="evidence" value="ECO:0007669"/>
    <property type="project" value="InterPro"/>
</dbReference>
<evidence type="ECO:0000313" key="7">
    <source>
        <dbReference type="EMBL" id="TSJ44904.1"/>
    </source>
</evidence>
<protein>
    <submittedName>
        <fullName evidence="7">Efflux RND transporter periplasmic adaptor subunit</fullName>
    </submittedName>
</protein>